<dbReference type="EMBL" id="JACHGY010000001">
    <property type="protein sequence ID" value="MBB6428768.1"/>
    <property type="molecule type" value="Genomic_DNA"/>
</dbReference>
<evidence type="ECO:0000256" key="12">
    <source>
        <dbReference type="SAM" id="MobiDB-lite"/>
    </source>
</evidence>
<dbReference type="Proteomes" id="UP000541810">
    <property type="component" value="Unassembled WGS sequence"/>
</dbReference>
<keyword evidence="7" id="KW-0227">DNA damage</keyword>
<dbReference type="SMART" id="SM00986">
    <property type="entry name" value="UDG"/>
    <property type="match status" value="1"/>
</dbReference>
<protein>
    <recommendedName>
        <fullName evidence="4">Type-4 uracil-DNA glycosylase</fullName>
        <ecNumber evidence="3">3.2.2.27</ecNumber>
    </recommendedName>
</protein>
<feature type="compositionally biased region" description="Low complexity" evidence="12">
    <location>
        <begin position="37"/>
        <end position="56"/>
    </location>
</feature>
<keyword evidence="14" id="KW-0808">Transferase</keyword>
<organism evidence="14 15">
    <name type="scientific">Algisphaera agarilytica</name>
    <dbReference type="NCBI Taxonomy" id="1385975"/>
    <lineage>
        <taxon>Bacteria</taxon>
        <taxon>Pseudomonadati</taxon>
        <taxon>Planctomycetota</taxon>
        <taxon>Phycisphaerae</taxon>
        <taxon>Phycisphaerales</taxon>
        <taxon>Phycisphaeraceae</taxon>
        <taxon>Algisphaera</taxon>
    </lineage>
</organism>
<name>A0A7X0H3T4_9BACT</name>
<evidence type="ECO:0000256" key="11">
    <source>
        <dbReference type="ARBA" id="ARBA00023204"/>
    </source>
</evidence>
<dbReference type="PANTHER" id="PTHR33693">
    <property type="entry name" value="TYPE-5 URACIL-DNA GLYCOSYLASE"/>
    <property type="match status" value="1"/>
</dbReference>
<feature type="domain" description="Uracil-DNA glycosylase-like" evidence="13">
    <location>
        <begin position="106"/>
        <end position="258"/>
    </location>
</feature>
<evidence type="ECO:0000259" key="13">
    <source>
        <dbReference type="SMART" id="SM00986"/>
    </source>
</evidence>
<dbReference type="Pfam" id="PF03167">
    <property type="entry name" value="UDG"/>
    <property type="match status" value="1"/>
</dbReference>
<dbReference type="SMART" id="SM00987">
    <property type="entry name" value="UreE_C"/>
    <property type="match status" value="1"/>
</dbReference>
<dbReference type="CDD" id="cd10030">
    <property type="entry name" value="UDG-F4_TTUDGA_SPO1dp_like"/>
    <property type="match status" value="1"/>
</dbReference>
<proteinExistence type="inferred from homology"/>
<sequence length="269" mass="29019">MSDVRTARVLRQHVETDRLLGVDAVPRGAVVPVQAPPAAAEPAMPRPAATPAAAPARPTPTPPRRPTGPVPQDREGKAAALAELANEHAQYCNFCLNNPGYTQIVFGEGDPEAQLMIVGEGPGAEEDRQGRPFVGASGQLLEKQLGAMGLSREQVYIANVVKSRPPNNRTPTPAEAADCGIYLKRQIEIIAPKAILTLGGPAAKYLLDTTTGVTRLRGNWHTYHDADPPIPVMPTFHPAYLLRSYTPENRRTVWGDLQKVMERLGLPAK</sequence>
<dbReference type="InterPro" id="IPR051536">
    <property type="entry name" value="UDG_Type-4/5"/>
</dbReference>
<dbReference type="SUPFAM" id="SSF52141">
    <property type="entry name" value="Uracil-DNA glycosylase-like"/>
    <property type="match status" value="1"/>
</dbReference>
<evidence type="ECO:0000256" key="8">
    <source>
        <dbReference type="ARBA" id="ARBA00022801"/>
    </source>
</evidence>
<keyword evidence="5" id="KW-0004">4Fe-4S</keyword>
<feature type="compositionally biased region" description="Pro residues" evidence="12">
    <location>
        <begin position="57"/>
        <end position="69"/>
    </location>
</feature>
<dbReference type="InterPro" id="IPR005273">
    <property type="entry name" value="Ura-DNA_glyco_family4"/>
</dbReference>
<dbReference type="GO" id="GO:0004844">
    <property type="term" value="F:uracil DNA N-glycosylase activity"/>
    <property type="evidence" value="ECO:0007669"/>
    <property type="project" value="UniProtKB-EC"/>
</dbReference>
<keyword evidence="8" id="KW-0378">Hydrolase</keyword>
<keyword evidence="9" id="KW-0408">Iron</keyword>
<keyword evidence="11" id="KW-0234">DNA repair</keyword>
<evidence type="ECO:0000313" key="15">
    <source>
        <dbReference type="Proteomes" id="UP000541810"/>
    </source>
</evidence>
<dbReference type="NCBIfam" id="TIGR00758">
    <property type="entry name" value="UDG_fam4"/>
    <property type="match status" value="1"/>
</dbReference>
<dbReference type="PANTHER" id="PTHR33693:SF1">
    <property type="entry name" value="TYPE-4 URACIL-DNA GLYCOSYLASE"/>
    <property type="match status" value="1"/>
</dbReference>
<comment type="caution">
    <text evidence="14">The sequence shown here is derived from an EMBL/GenBank/DDBJ whole genome shotgun (WGS) entry which is preliminary data.</text>
</comment>
<dbReference type="Gene3D" id="3.40.470.10">
    <property type="entry name" value="Uracil-DNA glycosylase-like domain"/>
    <property type="match status" value="1"/>
</dbReference>
<evidence type="ECO:0000256" key="5">
    <source>
        <dbReference type="ARBA" id="ARBA00022485"/>
    </source>
</evidence>
<dbReference type="AlphaFoldDB" id="A0A7X0H3T4"/>
<evidence type="ECO:0000256" key="9">
    <source>
        <dbReference type="ARBA" id="ARBA00023004"/>
    </source>
</evidence>
<dbReference type="GO" id="GO:0051539">
    <property type="term" value="F:4 iron, 4 sulfur cluster binding"/>
    <property type="evidence" value="ECO:0007669"/>
    <property type="project" value="UniProtKB-KW"/>
</dbReference>
<evidence type="ECO:0000256" key="3">
    <source>
        <dbReference type="ARBA" id="ARBA00012030"/>
    </source>
</evidence>
<dbReference type="RefSeq" id="WP_184676198.1">
    <property type="nucleotide sequence ID" value="NZ_JACHGY010000001.1"/>
</dbReference>
<evidence type="ECO:0000256" key="6">
    <source>
        <dbReference type="ARBA" id="ARBA00022723"/>
    </source>
</evidence>
<accession>A0A7X0H3T4</accession>
<keyword evidence="10" id="KW-0411">Iron-sulfur</keyword>
<comment type="similarity">
    <text evidence="2">Belongs to the uracil-DNA glycosylase (UDG) superfamily. Type 4 (UDGa) family.</text>
</comment>
<dbReference type="EC" id="3.2.2.27" evidence="3"/>
<evidence type="ECO:0000256" key="10">
    <source>
        <dbReference type="ARBA" id="ARBA00023014"/>
    </source>
</evidence>
<evidence type="ECO:0000256" key="7">
    <source>
        <dbReference type="ARBA" id="ARBA00022763"/>
    </source>
</evidence>
<keyword evidence="14" id="KW-0548">Nucleotidyltransferase</keyword>
<keyword evidence="6" id="KW-0479">Metal-binding</keyword>
<dbReference type="InterPro" id="IPR036895">
    <property type="entry name" value="Uracil-DNA_glycosylase-like_sf"/>
</dbReference>
<dbReference type="GO" id="GO:0046872">
    <property type="term" value="F:metal ion binding"/>
    <property type="evidence" value="ECO:0007669"/>
    <property type="project" value="UniProtKB-KW"/>
</dbReference>
<dbReference type="GO" id="GO:0006281">
    <property type="term" value="P:DNA repair"/>
    <property type="evidence" value="ECO:0007669"/>
    <property type="project" value="UniProtKB-KW"/>
</dbReference>
<comment type="catalytic activity">
    <reaction evidence="1">
        <text>Hydrolyzes single-stranded DNA or mismatched double-stranded DNA and polynucleotides, releasing free uracil.</text>
        <dbReference type="EC" id="3.2.2.27"/>
    </reaction>
</comment>
<keyword evidence="15" id="KW-1185">Reference proteome</keyword>
<evidence type="ECO:0000256" key="4">
    <source>
        <dbReference type="ARBA" id="ARBA00019403"/>
    </source>
</evidence>
<dbReference type="InterPro" id="IPR005122">
    <property type="entry name" value="Uracil-DNA_glycosylase-like"/>
</dbReference>
<dbReference type="GO" id="GO:0016779">
    <property type="term" value="F:nucleotidyltransferase activity"/>
    <property type="evidence" value="ECO:0007669"/>
    <property type="project" value="UniProtKB-KW"/>
</dbReference>
<evidence type="ECO:0000256" key="2">
    <source>
        <dbReference type="ARBA" id="ARBA00006521"/>
    </source>
</evidence>
<evidence type="ECO:0000313" key="14">
    <source>
        <dbReference type="EMBL" id="MBB6428768.1"/>
    </source>
</evidence>
<evidence type="ECO:0000256" key="1">
    <source>
        <dbReference type="ARBA" id="ARBA00001400"/>
    </source>
</evidence>
<reference evidence="14 15" key="1">
    <citation type="submission" date="2020-08" db="EMBL/GenBank/DDBJ databases">
        <title>Genomic Encyclopedia of Type Strains, Phase IV (KMG-IV): sequencing the most valuable type-strain genomes for metagenomic binning, comparative biology and taxonomic classification.</title>
        <authorList>
            <person name="Goeker M."/>
        </authorList>
    </citation>
    <scope>NUCLEOTIDE SEQUENCE [LARGE SCALE GENOMIC DNA]</scope>
    <source>
        <strain evidence="14 15">DSM 103725</strain>
    </source>
</reference>
<gene>
    <name evidence="14" type="ORF">HNQ40_000574</name>
</gene>
<feature type="region of interest" description="Disordered" evidence="12">
    <location>
        <begin position="37"/>
        <end position="74"/>
    </location>
</feature>